<accession>A0A0A9BS53</accession>
<dbReference type="EMBL" id="GBRH01231794">
    <property type="protein sequence ID" value="JAD66101.1"/>
    <property type="molecule type" value="Transcribed_RNA"/>
</dbReference>
<name>A0A0A9BS53_ARUDO</name>
<evidence type="ECO:0000313" key="2">
    <source>
        <dbReference type="EMBL" id="JAD66101.1"/>
    </source>
</evidence>
<protein>
    <submittedName>
        <fullName evidence="2">Uncharacterized protein</fullName>
    </submittedName>
</protein>
<sequence>MAPAACPSSHGDEGTAVACVRH</sequence>
<evidence type="ECO:0000256" key="1">
    <source>
        <dbReference type="SAM" id="MobiDB-lite"/>
    </source>
</evidence>
<dbReference type="AlphaFoldDB" id="A0A0A9BS53"/>
<feature type="region of interest" description="Disordered" evidence="1">
    <location>
        <begin position="1"/>
        <end position="22"/>
    </location>
</feature>
<organism evidence="2">
    <name type="scientific">Arundo donax</name>
    <name type="common">Giant reed</name>
    <name type="synonym">Donax arundinaceus</name>
    <dbReference type="NCBI Taxonomy" id="35708"/>
    <lineage>
        <taxon>Eukaryota</taxon>
        <taxon>Viridiplantae</taxon>
        <taxon>Streptophyta</taxon>
        <taxon>Embryophyta</taxon>
        <taxon>Tracheophyta</taxon>
        <taxon>Spermatophyta</taxon>
        <taxon>Magnoliopsida</taxon>
        <taxon>Liliopsida</taxon>
        <taxon>Poales</taxon>
        <taxon>Poaceae</taxon>
        <taxon>PACMAD clade</taxon>
        <taxon>Arundinoideae</taxon>
        <taxon>Arundineae</taxon>
        <taxon>Arundo</taxon>
    </lineage>
</organism>
<reference evidence="2" key="1">
    <citation type="submission" date="2014-09" db="EMBL/GenBank/DDBJ databases">
        <authorList>
            <person name="Magalhaes I.L.F."/>
            <person name="Oliveira U."/>
            <person name="Santos F.R."/>
            <person name="Vidigal T.H.D.A."/>
            <person name="Brescovit A.D."/>
            <person name="Santos A.J."/>
        </authorList>
    </citation>
    <scope>NUCLEOTIDE SEQUENCE</scope>
    <source>
        <tissue evidence="2">Shoot tissue taken approximately 20 cm above the soil surface</tissue>
    </source>
</reference>
<reference evidence="2" key="2">
    <citation type="journal article" date="2015" name="Data Brief">
        <title>Shoot transcriptome of the giant reed, Arundo donax.</title>
        <authorList>
            <person name="Barrero R.A."/>
            <person name="Guerrero F.D."/>
            <person name="Moolhuijzen P."/>
            <person name="Goolsby J.A."/>
            <person name="Tidwell J."/>
            <person name="Bellgard S.E."/>
            <person name="Bellgard M.I."/>
        </authorList>
    </citation>
    <scope>NUCLEOTIDE SEQUENCE</scope>
    <source>
        <tissue evidence="2">Shoot tissue taken approximately 20 cm above the soil surface</tissue>
    </source>
</reference>
<proteinExistence type="predicted"/>